<dbReference type="AlphaFoldDB" id="A0A9P6UD15"/>
<gene>
    <name evidence="2" type="ORF">DFQ27_001486</name>
</gene>
<feature type="compositionally biased region" description="Acidic residues" evidence="1">
    <location>
        <begin position="1248"/>
        <end position="1259"/>
    </location>
</feature>
<feature type="region of interest" description="Disordered" evidence="1">
    <location>
        <begin position="438"/>
        <end position="458"/>
    </location>
</feature>
<feature type="region of interest" description="Disordered" evidence="1">
    <location>
        <begin position="481"/>
        <end position="500"/>
    </location>
</feature>
<keyword evidence="3" id="KW-1185">Reference proteome</keyword>
<feature type="compositionally biased region" description="Basic residues" evidence="1">
    <location>
        <begin position="398"/>
        <end position="409"/>
    </location>
</feature>
<feature type="region of interest" description="Disordered" evidence="1">
    <location>
        <begin position="627"/>
        <end position="659"/>
    </location>
</feature>
<organism evidence="2 3">
    <name type="scientific">Actinomortierella ambigua</name>
    <dbReference type="NCBI Taxonomy" id="1343610"/>
    <lineage>
        <taxon>Eukaryota</taxon>
        <taxon>Fungi</taxon>
        <taxon>Fungi incertae sedis</taxon>
        <taxon>Mucoromycota</taxon>
        <taxon>Mortierellomycotina</taxon>
        <taxon>Mortierellomycetes</taxon>
        <taxon>Mortierellales</taxon>
        <taxon>Mortierellaceae</taxon>
        <taxon>Actinomortierella</taxon>
    </lineage>
</organism>
<feature type="region of interest" description="Disordered" evidence="1">
    <location>
        <begin position="558"/>
        <end position="606"/>
    </location>
</feature>
<feature type="region of interest" description="Disordered" evidence="1">
    <location>
        <begin position="1160"/>
        <end position="1276"/>
    </location>
</feature>
<feature type="compositionally biased region" description="Low complexity" evidence="1">
    <location>
        <begin position="649"/>
        <end position="659"/>
    </location>
</feature>
<sequence>MNASRQPRRQHASTLIQDSQVPTLFRLAAESCARHIQLFGTLEGLPFEPFGQAILSAFIDLQDQLSTWQRQIGILVFAESYGYHHRLQNTPYRCSRAPGLVFSGLSQLSSLSELSLLASFAECLVYLDLSAPPLPSSSRVSLSDHDLVALASMKQLRMLNLAGQHGIGDIGLSHLISSAEFEVGLQKLEYLSMRHTGLTDQGLARLWRPMPKESTLTHRVGQPPPQSLHQHPKKDTVRCVWQHLLGIDLSGTHVHLEVARNLFAKAGVVREGSSANSVPATAALWHRLPADTILFAPLHREGDQSKVYLEPCSIDPVIEEQPHLSSLSTWAETLSAVDEKYTWVNIGTSNHSEHRISVADGLPAMMALLKMTSTYVQELPDDPPLPLYSSRAEDQHPWKRQRRRGAGGRKQREREGRVLLGQQQVIAKRPEAMIGSGLRVEPGRTSSGSRNQKMMMSGKQGAETLIFVRDRASVLEELAQAEERDWNRQGDDEDGESGWGSQATLVNHATQQRPTESQFYEAPPQFVARIRRPHHHSVSGSPLLVDTQGSTRVQLPDELSAATPPPFTAQQRLSSPPAPRRKKRVWMPSAADVPSTSGRGGKAAASPASFALSPFVKVVRQEKRNDLTDDDDGLFATTSGQVDEDEPMAPALASSSSSFSASTSVIRSHSDWAVGQEADTKKWAATLTTGQSKSKKVKVAPRGSFGVGEVPKNNLLTMWANKGEQSKSPITSSTDQAREKGTRLEQPSAIHSSASGQPLQGFYFVDDEHKKKTQVSLNKWLGAGGSSDGHDKKSSRDRGATGAQVNTAPPTLWMRRVHEEGMTLSRSLSMSKKDARTSIRQVLPDGIKVPASLIKFDSDSEDGVEQMHEELLEEEEHHAHVAAEIRIAGSHFIPMGMKRSFMQDAYLEGDEEGEDEEEEIEEDEDTPTEVLDRYESDEGEAQMRPDGEGSPHRSGDEEGDTELTEGPMEQDDEDNGGTHLLHERHEIDEHEDGDFLRPPSSHGVYDDGNDGVFPTDTFHSGGDDGHSNHTTLTRTAGEADSHGGGIGGGDHAQFFDDNGTFILDSATDATITGTITTTVEGATADDPFLQHLLGQDDERDEDDGGAHVYDLNVPSDLFVDLAQFSSTFGSAGVGVGVGAAGAATPTPPTAAPFNIVTTASRQETSQTPHRRAHRPQQDYWSQQPLSPTAFSPTASPNTLSPPWRVNVSGATLSRGDQQQQQQQQQQRSGQGRSSRVVPPGPHVQIYEDPPEPEDAEEDGQAMHSSPEDHYGHRYRL</sequence>
<dbReference type="Gene3D" id="3.80.10.10">
    <property type="entry name" value="Ribonuclease Inhibitor"/>
    <property type="match status" value="1"/>
</dbReference>
<dbReference type="EMBL" id="JAAAJB010000015">
    <property type="protein sequence ID" value="KAG0269937.1"/>
    <property type="molecule type" value="Genomic_DNA"/>
</dbReference>
<feature type="region of interest" description="Disordered" evidence="1">
    <location>
        <begin position="722"/>
        <end position="755"/>
    </location>
</feature>
<dbReference type="OrthoDB" id="120976at2759"/>
<feature type="compositionally biased region" description="Basic and acidic residues" evidence="1">
    <location>
        <begin position="930"/>
        <end position="956"/>
    </location>
</feature>
<reference evidence="2" key="1">
    <citation type="journal article" date="2020" name="Fungal Divers.">
        <title>Resolving the Mortierellaceae phylogeny through synthesis of multi-gene phylogenetics and phylogenomics.</title>
        <authorList>
            <person name="Vandepol N."/>
            <person name="Liber J."/>
            <person name="Desiro A."/>
            <person name="Na H."/>
            <person name="Kennedy M."/>
            <person name="Barry K."/>
            <person name="Grigoriev I.V."/>
            <person name="Miller A.N."/>
            <person name="O'Donnell K."/>
            <person name="Stajich J.E."/>
            <person name="Bonito G."/>
        </authorList>
    </citation>
    <scope>NUCLEOTIDE SEQUENCE</scope>
    <source>
        <strain evidence="2">BC1065</strain>
    </source>
</reference>
<feature type="compositionally biased region" description="Acidic residues" evidence="1">
    <location>
        <begin position="908"/>
        <end position="927"/>
    </location>
</feature>
<feature type="compositionally biased region" description="Basic and acidic residues" evidence="1">
    <location>
        <begin position="788"/>
        <end position="799"/>
    </location>
</feature>
<feature type="region of interest" description="Disordered" evidence="1">
    <location>
        <begin position="382"/>
        <end position="414"/>
    </location>
</feature>
<accession>A0A9P6UD15</accession>
<feature type="region of interest" description="Disordered" evidence="1">
    <location>
        <begin position="990"/>
        <end position="1051"/>
    </location>
</feature>
<comment type="caution">
    <text evidence="2">The sequence shown here is derived from an EMBL/GenBank/DDBJ whole genome shotgun (WGS) entry which is preliminary data.</text>
</comment>
<protein>
    <submittedName>
        <fullName evidence="2">Uncharacterized protein</fullName>
    </submittedName>
</protein>
<feature type="compositionally biased region" description="Basic and acidic residues" evidence="1">
    <location>
        <begin position="1265"/>
        <end position="1276"/>
    </location>
</feature>
<feature type="compositionally biased region" description="Polar residues" evidence="1">
    <location>
        <begin position="1178"/>
        <end position="1200"/>
    </location>
</feature>
<evidence type="ECO:0000313" key="2">
    <source>
        <dbReference type="EMBL" id="KAG0269937.1"/>
    </source>
</evidence>
<evidence type="ECO:0000313" key="3">
    <source>
        <dbReference type="Proteomes" id="UP000807716"/>
    </source>
</evidence>
<proteinExistence type="predicted"/>
<dbReference type="Proteomes" id="UP000807716">
    <property type="component" value="Unassembled WGS sequence"/>
</dbReference>
<dbReference type="InterPro" id="IPR032675">
    <property type="entry name" value="LRR_dom_sf"/>
</dbReference>
<feature type="region of interest" description="Disordered" evidence="1">
    <location>
        <begin position="780"/>
        <end position="806"/>
    </location>
</feature>
<feature type="region of interest" description="Disordered" evidence="1">
    <location>
        <begin position="908"/>
        <end position="978"/>
    </location>
</feature>
<feature type="compositionally biased region" description="Low complexity" evidence="1">
    <location>
        <begin position="1213"/>
        <end position="1235"/>
    </location>
</feature>
<feature type="compositionally biased region" description="Polar residues" evidence="1">
    <location>
        <begin position="726"/>
        <end position="735"/>
    </location>
</feature>
<dbReference type="SUPFAM" id="SSF52047">
    <property type="entry name" value="RNI-like"/>
    <property type="match status" value="1"/>
</dbReference>
<evidence type="ECO:0000256" key="1">
    <source>
        <dbReference type="SAM" id="MobiDB-lite"/>
    </source>
</evidence>
<feature type="compositionally biased region" description="Acidic residues" evidence="1">
    <location>
        <begin position="957"/>
        <end position="975"/>
    </location>
</feature>
<feature type="compositionally biased region" description="Polar residues" evidence="1">
    <location>
        <begin position="444"/>
        <end position="454"/>
    </location>
</feature>
<name>A0A9P6UD15_9FUNG</name>
<feature type="compositionally biased region" description="Basic and acidic residues" evidence="1">
    <location>
        <begin position="481"/>
        <end position="490"/>
    </location>
</feature>